<keyword evidence="1" id="KW-0812">Transmembrane</keyword>
<feature type="non-terminal residue" evidence="2">
    <location>
        <position position="1"/>
    </location>
</feature>
<dbReference type="AlphaFoldDB" id="A0A381XYF7"/>
<gene>
    <name evidence="2" type="ORF">METZ01_LOCUS122609</name>
</gene>
<sequence length="218" mass="24350">VHYGILSVVDVGTIVQAVIYNSSCVVICVTKGERFMRLSGRIKYWSRSQLSSHINLRRTAMKKLLIVLFGVLAFQGFVFAESWEERAASKTPWSSDFPHDPACWNPPVGWNAENPWVVGKGDHEAYYGLANCFRACAANDTCYRDGWQDEAGASAACDVWGIDQYRHICEREDNCDPNSDSYQAGPPWWKVKIALKAIRMIGGGGTAEGKLYVVAWCE</sequence>
<evidence type="ECO:0000313" key="2">
    <source>
        <dbReference type="EMBL" id="SVA69755.1"/>
    </source>
</evidence>
<proteinExistence type="predicted"/>
<keyword evidence="1" id="KW-1133">Transmembrane helix</keyword>
<evidence type="ECO:0000256" key="1">
    <source>
        <dbReference type="SAM" id="Phobius"/>
    </source>
</evidence>
<protein>
    <submittedName>
        <fullName evidence="2">Uncharacterized protein</fullName>
    </submittedName>
</protein>
<organism evidence="2">
    <name type="scientific">marine metagenome</name>
    <dbReference type="NCBI Taxonomy" id="408172"/>
    <lineage>
        <taxon>unclassified sequences</taxon>
        <taxon>metagenomes</taxon>
        <taxon>ecological metagenomes</taxon>
    </lineage>
</organism>
<dbReference type="EMBL" id="UINC01016823">
    <property type="protein sequence ID" value="SVA69755.1"/>
    <property type="molecule type" value="Genomic_DNA"/>
</dbReference>
<feature type="transmembrane region" description="Helical" evidence="1">
    <location>
        <begin position="64"/>
        <end position="83"/>
    </location>
</feature>
<reference evidence="2" key="1">
    <citation type="submission" date="2018-05" db="EMBL/GenBank/DDBJ databases">
        <authorList>
            <person name="Lanie J.A."/>
            <person name="Ng W.-L."/>
            <person name="Kazmierczak K.M."/>
            <person name="Andrzejewski T.M."/>
            <person name="Davidsen T.M."/>
            <person name="Wayne K.J."/>
            <person name="Tettelin H."/>
            <person name="Glass J.I."/>
            <person name="Rusch D."/>
            <person name="Podicherti R."/>
            <person name="Tsui H.-C.T."/>
            <person name="Winkler M.E."/>
        </authorList>
    </citation>
    <scope>NUCLEOTIDE SEQUENCE</scope>
</reference>
<keyword evidence="1" id="KW-0472">Membrane</keyword>
<name>A0A381XYF7_9ZZZZ</name>
<accession>A0A381XYF7</accession>